<comment type="caution">
    <text evidence="5">The sequence shown here is derived from an EMBL/GenBank/DDBJ whole genome shotgun (WGS) entry which is preliminary data.</text>
</comment>
<dbReference type="Pfam" id="PF11807">
    <property type="entry name" value="UstYa"/>
    <property type="match status" value="1"/>
</dbReference>
<evidence type="ECO:0000256" key="1">
    <source>
        <dbReference type="ARBA" id="ARBA00004685"/>
    </source>
</evidence>
<protein>
    <submittedName>
        <fullName evidence="5">Uncharacterized protein</fullName>
    </submittedName>
</protein>
<evidence type="ECO:0000256" key="4">
    <source>
        <dbReference type="SAM" id="Phobius"/>
    </source>
</evidence>
<sequence>MGMFNYAPLSQKSATDKPPSQTIESSSAFRSDCDDNVRTSFYTVPKIVSLVALIVCFAVPAAFLANKVYIMNLVQSDQPGPQPEGFFPIFGKVSIAFTGGGGFTRNDSYGDQLWDTLVPLGAGYIRVPNPRQLNLSPSEPINDSGLGYAEKYQASVMHQLHCMGVLRHYSRAYERGLQPPSGMYLHVRHCIEYMRQAILCTADTTLEQANANGAFNAQDAMHQCRDWSLVKAFLEDHRGEDFLPSILGT</sequence>
<reference evidence="5" key="1">
    <citation type="journal article" date="2021" name="IMA Fungus">
        <title>Genomic characterization of three marine fungi, including Emericellopsis atlantica sp. nov. with signatures of a generalist lifestyle and marine biomass degradation.</title>
        <authorList>
            <person name="Hagestad O.C."/>
            <person name="Hou L."/>
            <person name="Andersen J.H."/>
            <person name="Hansen E.H."/>
            <person name="Altermark B."/>
            <person name="Li C."/>
            <person name="Kuhnert E."/>
            <person name="Cox R.J."/>
            <person name="Crous P.W."/>
            <person name="Spatafora J.W."/>
            <person name="Lail K."/>
            <person name="Amirebrahimi M."/>
            <person name="Lipzen A."/>
            <person name="Pangilinan J."/>
            <person name="Andreopoulos W."/>
            <person name="Hayes R.D."/>
            <person name="Ng V."/>
            <person name="Grigoriev I.V."/>
            <person name="Jackson S.A."/>
            <person name="Sutton T.D.S."/>
            <person name="Dobson A.D.W."/>
            <person name="Rama T."/>
        </authorList>
    </citation>
    <scope>NUCLEOTIDE SEQUENCE</scope>
    <source>
        <strain evidence="5">TRa3180A</strain>
    </source>
</reference>
<evidence type="ECO:0000256" key="2">
    <source>
        <dbReference type="ARBA" id="ARBA00035112"/>
    </source>
</evidence>
<dbReference type="InterPro" id="IPR021765">
    <property type="entry name" value="UstYa-like"/>
</dbReference>
<keyword evidence="6" id="KW-1185">Reference proteome</keyword>
<dbReference type="AlphaFoldDB" id="A0A9P7YYN0"/>
<comment type="pathway">
    <text evidence="1">Mycotoxin biosynthesis.</text>
</comment>
<accession>A0A9P7YYN0</accession>
<dbReference type="GO" id="GO:0043386">
    <property type="term" value="P:mycotoxin biosynthetic process"/>
    <property type="evidence" value="ECO:0007669"/>
    <property type="project" value="InterPro"/>
</dbReference>
<organism evidence="5 6">
    <name type="scientific">Calycina marina</name>
    <dbReference type="NCBI Taxonomy" id="1763456"/>
    <lineage>
        <taxon>Eukaryota</taxon>
        <taxon>Fungi</taxon>
        <taxon>Dikarya</taxon>
        <taxon>Ascomycota</taxon>
        <taxon>Pezizomycotina</taxon>
        <taxon>Leotiomycetes</taxon>
        <taxon>Helotiales</taxon>
        <taxon>Pezizellaceae</taxon>
        <taxon>Calycina</taxon>
    </lineage>
</organism>
<keyword evidence="4" id="KW-0472">Membrane</keyword>
<feature type="compositionally biased region" description="Polar residues" evidence="3">
    <location>
        <begin position="8"/>
        <end position="27"/>
    </location>
</feature>
<keyword evidence="4" id="KW-0812">Transmembrane</keyword>
<evidence type="ECO:0000313" key="5">
    <source>
        <dbReference type="EMBL" id="KAG9241670.1"/>
    </source>
</evidence>
<feature type="transmembrane region" description="Helical" evidence="4">
    <location>
        <begin position="47"/>
        <end position="65"/>
    </location>
</feature>
<dbReference type="EMBL" id="MU254174">
    <property type="protein sequence ID" value="KAG9241670.1"/>
    <property type="molecule type" value="Genomic_DNA"/>
</dbReference>
<proteinExistence type="inferred from homology"/>
<feature type="region of interest" description="Disordered" evidence="3">
    <location>
        <begin position="1"/>
        <end position="27"/>
    </location>
</feature>
<dbReference type="OrthoDB" id="3687641at2759"/>
<evidence type="ECO:0000313" key="6">
    <source>
        <dbReference type="Proteomes" id="UP000887226"/>
    </source>
</evidence>
<name>A0A9P7YYN0_9HELO</name>
<dbReference type="PANTHER" id="PTHR33365">
    <property type="entry name" value="YALI0B05434P"/>
    <property type="match status" value="1"/>
</dbReference>
<dbReference type="Proteomes" id="UP000887226">
    <property type="component" value="Unassembled WGS sequence"/>
</dbReference>
<evidence type="ECO:0000256" key="3">
    <source>
        <dbReference type="SAM" id="MobiDB-lite"/>
    </source>
</evidence>
<gene>
    <name evidence="5" type="ORF">BJ878DRAFT_216452</name>
</gene>
<comment type="similarity">
    <text evidence="2">Belongs to the ustYa family.</text>
</comment>
<dbReference type="PANTHER" id="PTHR33365:SF4">
    <property type="entry name" value="CYCLOCHLOROTINE BIOSYNTHESIS PROTEIN O"/>
    <property type="match status" value="1"/>
</dbReference>
<keyword evidence="4" id="KW-1133">Transmembrane helix</keyword>